<dbReference type="Pfam" id="PF14390">
    <property type="entry name" value="DUF4420"/>
    <property type="match status" value="1"/>
</dbReference>
<dbReference type="InterPro" id="IPR038461">
    <property type="entry name" value="Schlafen_AlbA_2_dom_sf"/>
</dbReference>
<dbReference type="EMBL" id="UINC01041239">
    <property type="protein sequence ID" value="SVB42228.1"/>
    <property type="molecule type" value="Genomic_DNA"/>
</dbReference>
<protein>
    <recommendedName>
        <fullName evidence="1">Schlafen AlbA-2 domain-containing protein</fullName>
    </recommendedName>
</protein>
<reference evidence="2" key="1">
    <citation type="submission" date="2018-05" db="EMBL/GenBank/DDBJ databases">
        <authorList>
            <person name="Lanie J.A."/>
            <person name="Ng W.-L."/>
            <person name="Kazmierczak K.M."/>
            <person name="Andrzejewski T.M."/>
            <person name="Davidsen T.M."/>
            <person name="Wayne K.J."/>
            <person name="Tettelin H."/>
            <person name="Glass J.I."/>
            <person name="Rusch D."/>
            <person name="Podicherti R."/>
            <person name="Tsui H.-C.T."/>
            <person name="Winkler M.E."/>
        </authorList>
    </citation>
    <scope>NUCLEOTIDE SEQUENCE</scope>
</reference>
<dbReference type="InterPro" id="IPR007421">
    <property type="entry name" value="Schlafen_AlbA_2_dom"/>
</dbReference>
<dbReference type="Pfam" id="PF04326">
    <property type="entry name" value="SLFN_AlbA_2"/>
    <property type="match status" value="1"/>
</dbReference>
<accession>A0A382DV17</accession>
<dbReference type="AlphaFoldDB" id="A0A382DV17"/>
<organism evidence="2">
    <name type="scientific">marine metagenome</name>
    <dbReference type="NCBI Taxonomy" id="408172"/>
    <lineage>
        <taxon>unclassified sequences</taxon>
        <taxon>metagenomes</taxon>
        <taxon>ecological metagenomes</taxon>
    </lineage>
</organism>
<proteinExistence type="predicted"/>
<sequence length="508" mass="56570">MTDSEEPLDLEAVWTQLEKTDRPGTHFLALHPVIGLSASINNPDKSPGLLLQTRCGIQFEPSELVGSEHFGIEQVTESGRETIRLVLNQPASRGIFVTLCQDIVPRVLAAESEAAAATVLVRRFNAWQRSLKRNAGKGLSGVRQRGLFGELVTLRDLLIPSVGAAKSVEAWVGPENRPQDFQLAGIAVEVKTVVHSEPQQLKISGERQLDDFGLEGLVVAHHRIVRHHDAGLTLPVIVESLREAIAGDEGPVDVFDDKLLMAGYADHHASEYEQDGYSLRESSYYRVQQGFPRLTESDLVPGLGALSYTVDASACTRFTVEEEVVASWFTDPPEVVDIQSADETFQVEYKQTAWTPTDEPRTTEHRVALERDLKTGIIKTVVAFLNSSGGELVIGVKDDNGEVTGIEVDLEYKDKSPTDQDYYRRELAALFSDCIDNRVHDHLRIRFENHESGTACHVNVRPSPRPRFGTPPSVPNEKRQPTFWVRAFNTTKTLEGHDIVDWIEDHWS</sequence>
<dbReference type="Gene3D" id="3.30.950.30">
    <property type="entry name" value="Schlafen, AAA domain"/>
    <property type="match status" value="1"/>
</dbReference>
<evidence type="ECO:0000259" key="1">
    <source>
        <dbReference type="Pfam" id="PF04326"/>
    </source>
</evidence>
<gene>
    <name evidence="2" type="ORF">METZ01_LOCUS195082</name>
</gene>
<dbReference type="InterPro" id="IPR025534">
    <property type="entry name" value="DUF4420"/>
</dbReference>
<feature type="domain" description="Schlafen AlbA-2" evidence="1">
    <location>
        <begin position="346"/>
        <end position="493"/>
    </location>
</feature>
<evidence type="ECO:0000313" key="2">
    <source>
        <dbReference type="EMBL" id="SVB42228.1"/>
    </source>
</evidence>
<name>A0A382DV17_9ZZZZ</name>